<keyword evidence="2" id="KW-1185">Reference proteome</keyword>
<dbReference type="Gene3D" id="3.10.180.10">
    <property type="entry name" value="2,3-Dihydroxybiphenyl 1,2-Dioxygenase, domain 1"/>
    <property type="match status" value="1"/>
</dbReference>
<name>A0ABX9AW74_9ENTR</name>
<gene>
    <name evidence="1" type="ORF">K6K13_11665</name>
</gene>
<dbReference type="InterPro" id="IPR029068">
    <property type="entry name" value="Glyas_Bleomycin-R_OHBP_Dase"/>
</dbReference>
<dbReference type="SUPFAM" id="SSF54593">
    <property type="entry name" value="Glyoxalase/Bleomycin resistance protein/Dihydroxybiphenyl dioxygenase"/>
    <property type="match status" value="1"/>
</dbReference>
<protein>
    <submittedName>
        <fullName evidence="1">VOC family protein</fullName>
    </submittedName>
</protein>
<dbReference type="PANTHER" id="PTHR37519">
    <property type="match status" value="1"/>
</dbReference>
<dbReference type="InterPro" id="IPR010393">
    <property type="entry name" value="DUF991_YecM-like"/>
</dbReference>
<dbReference type="Pfam" id="PF06185">
    <property type="entry name" value="YecM"/>
    <property type="match status" value="1"/>
</dbReference>
<dbReference type="EMBL" id="CP081864">
    <property type="protein sequence ID" value="QZN98040.1"/>
    <property type="molecule type" value="Genomic_DNA"/>
</dbReference>
<dbReference type="RefSeq" id="WP_222161062.1">
    <property type="nucleotide sequence ID" value="NZ_CP081864.1"/>
</dbReference>
<proteinExistence type="predicted"/>
<dbReference type="Proteomes" id="UP000825886">
    <property type="component" value="Chromosome"/>
</dbReference>
<organism evidence="1 2">
    <name type="scientific">Symbiopectobacterium purcellii</name>
    <dbReference type="NCBI Taxonomy" id="2871826"/>
    <lineage>
        <taxon>Bacteria</taxon>
        <taxon>Pseudomonadati</taxon>
        <taxon>Pseudomonadota</taxon>
        <taxon>Gammaproteobacteria</taxon>
        <taxon>Enterobacterales</taxon>
        <taxon>Enterobacteriaceae</taxon>
    </lineage>
</organism>
<sequence length="180" mass="20003">MLPPALQHDLARFERALLQLAETLSLDLSQFEADHIALRCNQNTTAAQWKETLLTLGVLISENQINGRPICLFSLNEKITLGPLNIDCIELPWPGQRFYPNEGWEHIELVLAGNPETLHARALACLSDSALASPHITLKFSQPGSDKERLPNPTLAVSDGTTTIKFHPYSIREVIASEQE</sequence>
<evidence type="ECO:0000313" key="2">
    <source>
        <dbReference type="Proteomes" id="UP000825886"/>
    </source>
</evidence>
<dbReference type="NCBIfam" id="NF008681">
    <property type="entry name" value="PRK11700.1-4"/>
    <property type="match status" value="1"/>
</dbReference>
<reference evidence="1 2" key="1">
    <citation type="submission" date="2021-08" db="EMBL/GenBank/DDBJ databases">
        <title>Culture and genomic analysis of Symbiopectobacterium purcellii sp. nov. gen. nov., isolated from the leafhopper Empoasca decipiens.</title>
        <authorList>
            <person name="Nadal-Jimenez P."/>
            <person name="Siozios S."/>
            <person name="Halliday N."/>
            <person name="Camara M."/>
            <person name="Hurst G.D.D."/>
        </authorList>
    </citation>
    <scope>NUCLEOTIDE SEQUENCE [LARGE SCALE GENOMIC DNA]</scope>
    <source>
        <strain evidence="1 2">SyEd1</strain>
    </source>
</reference>
<dbReference type="PANTHER" id="PTHR37519:SF1">
    <property type="entry name" value="DIHYDROXYBIPHENYL DIOXYGENASE DOMAIN-CONTAINING PROTEIN"/>
    <property type="match status" value="1"/>
</dbReference>
<evidence type="ECO:0000313" key="1">
    <source>
        <dbReference type="EMBL" id="QZN98040.1"/>
    </source>
</evidence>
<accession>A0ABX9AW74</accession>